<dbReference type="AlphaFoldDB" id="A0A5P1FUI4"/>
<dbReference type="OMA" id="HGEFYVE"/>
<dbReference type="Gene3D" id="3.90.226.10">
    <property type="entry name" value="2-enoyl-CoA Hydratase, Chain A, domain 1"/>
    <property type="match status" value="1"/>
</dbReference>
<protein>
    <recommendedName>
        <fullName evidence="5">Delta(3)-Delta(2)-enoyl-CoA isomerase</fullName>
        <ecNumber evidence="5">5.3.3.8</ecNumber>
    </recommendedName>
</protein>
<evidence type="ECO:0000256" key="5">
    <source>
        <dbReference type="ARBA" id="ARBA00012064"/>
    </source>
</evidence>
<keyword evidence="6" id="KW-0443">Lipid metabolism</keyword>
<evidence type="ECO:0000256" key="2">
    <source>
        <dbReference type="ARBA" id="ARBA00000765"/>
    </source>
</evidence>
<dbReference type="PANTHER" id="PTHR11941:SF75">
    <property type="entry name" value="ENOYL-COA HYDRATASE_ISOMERASE FAMILY PROTEIN"/>
    <property type="match status" value="1"/>
</dbReference>
<name>A0A5P1FUI4_ASPOF</name>
<dbReference type="InterPro" id="IPR029045">
    <property type="entry name" value="ClpP/crotonase-like_dom_sf"/>
</dbReference>
<comment type="catalytic activity">
    <reaction evidence="1">
        <text>a (3Z)-enoyl-CoA = a 4-saturated (2E)-enoyl-CoA</text>
        <dbReference type="Rhea" id="RHEA:45900"/>
        <dbReference type="ChEBI" id="CHEBI:85097"/>
        <dbReference type="ChEBI" id="CHEBI:85489"/>
        <dbReference type="EC" id="5.3.3.8"/>
    </reaction>
</comment>
<accession>A0A5P1FUI4</accession>
<dbReference type="Gramene" id="ONK80669">
    <property type="protein sequence ID" value="ONK80669"/>
    <property type="gene ID" value="A4U43_C01F20400"/>
</dbReference>
<organism evidence="7 8">
    <name type="scientific">Asparagus officinalis</name>
    <name type="common">Garden asparagus</name>
    <dbReference type="NCBI Taxonomy" id="4686"/>
    <lineage>
        <taxon>Eukaryota</taxon>
        <taxon>Viridiplantae</taxon>
        <taxon>Streptophyta</taxon>
        <taxon>Embryophyta</taxon>
        <taxon>Tracheophyta</taxon>
        <taxon>Spermatophyta</taxon>
        <taxon>Magnoliopsida</taxon>
        <taxon>Liliopsida</taxon>
        <taxon>Asparagales</taxon>
        <taxon>Asparagaceae</taxon>
        <taxon>Asparagoideae</taxon>
        <taxon>Asparagus</taxon>
    </lineage>
</organism>
<evidence type="ECO:0000313" key="7">
    <source>
        <dbReference type="EMBL" id="ONK80669.1"/>
    </source>
</evidence>
<dbReference type="Pfam" id="PF00378">
    <property type="entry name" value="ECH_1"/>
    <property type="match status" value="1"/>
</dbReference>
<proteinExistence type="inferred from homology"/>
<evidence type="ECO:0000256" key="1">
    <source>
        <dbReference type="ARBA" id="ARBA00000452"/>
    </source>
</evidence>
<comment type="similarity">
    <text evidence="4">Belongs to the enoyl-CoA hydratase/isomerase family.</text>
</comment>
<dbReference type="EC" id="5.3.3.8" evidence="5"/>
<dbReference type="InterPro" id="IPR001753">
    <property type="entry name" value="Enoyl-CoA_hydra/iso"/>
</dbReference>
<dbReference type="GO" id="GO:0005777">
    <property type="term" value="C:peroxisome"/>
    <property type="evidence" value="ECO:0007669"/>
    <property type="project" value="TreeGrafter"/>
</dbReference>
<evidence type="ECO:0000256" key="4">
    <source>
        <dbReference type="ARBA" id="ARBA00005254"/>
    </source>
</evidence>
<keyword evidence="8" id="KW-1185">Reference proteome</keyword>
<dbReference type="GO" id="GO:0006635">
    <property type="term" value="P:fatty acid beta-oxidation"/>
    <property type="evidence" value="ECO:0007669"/>
    <property type="project" value="TreeGrafter"/>
</dbReference>
<sequence>MCTIEKRGQVFILTLTGEGEHRLSVDLIACIRCAFARVRTESLSSPFSALVTRAEGHYFCNGFNLNFANSVKSSMVQWKRSRSLTHGLISITADLMSLQVPTICVVTGEASAAGFMLALSHDYVAMHADNGFLCMSDLNNLVTNRYFLSMMKAKVKDEEMFKDLVFRSLKIPAIEAMDKGVIDFVEKTATETVEAALKLGQLLAKKNWNGKVHASLRKRAFPEIGRAIGLPDEGNEV</sequence>
<reference evidence="8" key="1">
    <citation type="journal article" date="2017" name="Nat. Commun.">
        <title>The asparagus genome sheds light on the origin and evolution of a young Y chromosome.</title>
        <authorList>
            <person name="Harkess A."/>
            <person name="Zhou J."/>
            <person name="Xu C."/>
            <person name="Bowers J.E."/>
            <person name="Van der Hulst R."/>
            <person name="Ayyampalayam S."/>
            <person name="Mercati F."/>
            <person name="Riccardi P."/>
            <person name="McKain M.R."/>
            <person name="Kakrana A."/>
            <person name="Tang H."/>
            <person name="Ray J."/>
            <person name="Groenendijk J."/>
            <person name="Arikit S."/>
            <person name="Mathioni S.M."/>
            <person name="Nakano M."/>
            <person name="Shan H."/>
            <person name="Telgmann-Rauber A."/>
            <person name="Kanno A."/>
            <person name="Yue Z."/>
            <person name="Chen H."/>
            <person name="Li W."/>
            <person name="Chen Y."/>
            <person name="Xu X."/>
            <person name="Zhang Y."/>
            <person name="Luo S."/>
            <person name="Chen H."/>
            <person name="Gao J."/>
            <person name="Mao Z."/>
            <person name="Pires J.C."/>
            <person name="Luo M."/>
            <person name="Kudrna D."/>
            <person name="Wing R.A."/>
            <person name="Meyers B.C."/>
            <person name="Yi K."/>
            <person name="Kong H."/>
            <person name="Lavrijsen P."/>
            <person name="Sunseri F."/>
            <person name="Falavigna A."/>
            <person name="Ye Y."/>
            <person name="Leebens-Mack J.H."/>
            <person name="Chen G."/>
        </authorList>
    </citation>
    <scope>NUCLEOTIDE SEQUENCE [LARGE SCALE GENOMIC DNA]</scope>
    <source>
        <strain evidence="8">cv. DH0086</strain>
    </source>
</reference>
<dbReference type="SUPFAM" id="SSF52096">
    <property type="entry name" value="ClpP/crotonase"/>
    <property type="match status" value="1"/>
</dbReference>
<dbReference type="CDD" id="cd06558">
    <property type="entry name" value="crotonase-like"/>
    <property type="match status" value="1"/>
</dbReference>
<comment type="pathway">
    <text evidence="3">Lipid metabolism; fatty acid beta-oxidation.</text>
</comment>
<dbReference type="GO" id="GO:0004165">
    <property type="term" value="F:delta(3)-delta(2)-enoyl-CoA isomerase activity"/>
    <property type="evidence" value="ECO:0007669"/>
    <property type="project" value="UniProtKB-EC"/>
</dbReference>
<gene>
    <name evidence="7" type="ORF">A4U43_C01F20400</name>
</gene>
<dbReference type="Proteomes" id="UP000243459">
    <property type="component" value="Chromosome 1"/>
</dbReference>
<dbReference type="EMBL" id="CM007381">
    <property type="protein sequence ID" value="ONK80669.1"/>
    <property type="molecule type" value="Genomic_DNA"/>
</dbReference>
<comment type="catalytic activity">
    <reaction evidence="2">
        <text>a (3E)-enoyl-CoA = a 4-saturated (2E)-enoyl-CoA</text>
        <dbReference type="Rhea" id="RHEA:45228"/>
        <dbReference type="ChEBI" id="CHEBI:58521"/>
        <dbReference type="ChEBI" id="CHEBI:85097"/>
        <dbReference type="EC" id="5.3.3.8"/>
    </reaction>
</comment>
<evidence type="ECO:0000256" key="3">
    <source>
        <dbReference type="ARBA" id="ARBA00005005"/>
    </source>
</evidence>
<dbReference type="FunFam" id="3.90.226.10:FF:000049">
    <property type="entry name" value="Enoyl-CoA delta isomerase 3"/>
    <property type="match status" value="1"/>
</dbReference>
<evidence type="ECO:0000313" key="8">
    <source>
        <dbReference type="Proteomes" id="UP000243459"/>
    </source>
</evidence>
<dbReference type="PANTHER" id="PTHR11941">
    <property type="entry name" value="ENOYL-COA HYDRATASE-RELATED"/>
    <property type="match status" value="1"/>
</dbReference>
<evidence type="ECO:0000256" key="6">
    <source>
        <dbReference type="ARBA" id="ARBA00023098"/>
    </source>
</evidence>